<dbReference type="RefSeq" id="WP_110608537.1">
    <property type="nucleotide sequence ID" value="NZ_PDOD01000001.1"/>
</dbReference>
<keyword evidence="1" id="KW-1133">Transmembrane helix</keyword>
<keyword evidence="1" id="KW-0812">Transmembrane</keyword>
<organism evidence="2 3">
    <name type="scientific">Salipaludibacillus keqinensis</name>
    <dbReference type="NCBI Taxonomy" id="2045207"/>
    <lineage>
        <taxon>Bacteria</taxon>
        <taxon>Bacillati</taxon>
        <taxon>Bacillota</taxon>
        <taxon>Bacilli</taxon>
        <taxon>Bacillales</taxon>
        <taxon>Bacillaceae</taxon>
    </lineage>
</organism>
<evidence type="ECO:0000313" key="2">
    <source>
        <dbReference type="EMBL" id="PYZ94904.1"/>
    </source>
</evidence>
<evidence type="ECO:0000313" key="3">
    <source>
        <dbReference type="Proteomes" id="UP000248214"/>
    </source>
</evidence>
<keyword evidence="1" id="KW-0472">Membrane</keyword>
<keyword evidence="3" id="KW-1185">Reference proteome</keyword>
<dbReference type="AlphaFoldDB" id="A0A323TLR5"/>
<dbReference type="OrthoDB" id="2974713at2"/>
<gene>
    <name evidence="2" type="ORF">CR194_05115</name>
</gene>
<proteinExistence type="predicted"/>
<dbReference type="EMBL" id="PDOD01000001">
    <property type="protein sequence ID" value="PYZ94904.1"/>
    <property type="molecule type" value="Genomic_DNA"/>
</dbReference>
<evidence type="ECO:0000256" key="1">
    <source>
        <dbReference type="SAM" id="Phobius"/>
    </source>
</evidence>
<sequence>MSKQNYWLIFFAGVAVTLIILPLLSALGVPTFDDVLVLIFGEDSILAIVFSLVIIIILLFWMFKSANRNA</sequence>
<dbReference type="Proteomes" id="UP000248214">
    <property type="component" value="Unassembled WGS sequence"/>
</dbReference>
<feature type="transmembrane region" description="Helical" evidence="1">
    <location>
        <begin position="7"/>
        <end position="32"/>
    </location>
</feature>
<comment type="caution">
    <text evidence="2">The sequence shown here is derived from an EMBL/GenBank/DDBJ whole genome shotgun (WGS) entry which is preliminary data.</text>
</comment>
<name>A0A323TLR5_9BACI</name>
<protein>
    <submittedName>
        <fullName evidence="2">Uncharacterized protein</fullName>
    </submittedName>
</protein>
<reference evidence="2 3" key="1">
    <citation type="submission" date="2017-10" db="EMBL/GenBank/DDBJ databases">
        <title>Bacillus sp. nov., a halophilic bacterium isolated from a Keqin Lake.</title>
        <authorList>
            <person name="Wang H."/>
        </authorList>
    </citation>
    <scope>NUCLEOTIDE SEQUENCE [LARGE SCALE GENOMIC DNA]</scope>
    <source>
        <strain evidence="2 3">KQ-12</strain>
    </source>
</reference>
<accession>A0A323TLR5</accession>
<feature type="transmembrane region" description="Helical" evidence="1">
    <location>
        <begin position="44"/>
        <end position="63"/>
    </location>
</feature>